<dbReference type="AlphaFoldDB" id="A0A543ILY4"/>
<dbReference type="Proteomes" id="UP000316706">
    <property type="component" value="Unassembled WGS sequence"/>
</dbReference>
<sequence length="483" mass="47952">MNGSHGSGGHRDSYRGSDGGRNGGYRRDGGGYGAGSDEYAPYQQARRSPEPGGYGTGGYPAAGYGSGGYPSGGSEPAGGRAPGGYGSGGYGSGGYETSGLETGGYGSGAYESGGYGSGGSGSGGYGSGGYGSGGYGSGGYGSSDLESAGRGAGRRSGGYGRDSEAGGGYPTGGHDTGGRRSGRTGSGPYQRETGPYQTGTGSGEYDRDSGGYRAESGGYRTDSGGYRSGGAYRSGGGTSRTGGGYRTGSHRVVRDRRDGRRWAVVLGGAAAAIAVCVLAAFVVLSGVGAGDDDDGGGQVVGSATGGSPTSKGERSAVPDSCTIVGQDVIDKLAPGSERTEADNYQSSDRQNQCVWGAYTGKNKRQLTVELRAIAAANGRTATDTASATFASERSADESGESLLAGQKLTEKKRLDDVGDDGYVVYSVDKGQGSAEAIGNVRLGNVLITIHYSGSNDGDPLSSGAATDGAVEVARAVIQGLDQS</sequence>
<feature type="transmembrane region" description="Helical" evidence="2">
    <location>
        <begin position="262"/>
        <end position="284"/>
    </location>
</feature>
<keyword evidence="2" id="KW-0472">Membrane</keyword>
<evidence type="ECO:0008006" key="5">
    <source>
        <dbReference type="Google" id="ProtNLM"/>
    </source>
</evidence>
<keyword evidence="2" id="KW-1133">Transmembrane helix</keyword>
<reference evidence="3 4" key="1">
    <citation type="submission" date="2019-06" db="EMBL/GenBank/DDBJ databases">
        <title>Sequencing the genomes of 1000 actinobacteria strains.</title>
        <authorList>
            <person name="Klenk H.-P."/>
        </authorList>
    </citation>
    <scope>NUCLEOTIDE SEQUENCE [LARGE SCALE GENOMIC DNA]</scope>
    <source>
        <strain evidence="3 4">DSM 45043</strain>
    </source>
</reference>
<evidence type="ECO:0000313" key="4">
    <source>
        <dbReference type="Proteomes" id="UP000316706"/>
    </source>
</evidence>
<organism evidence="3 4">
    <name type="scientific">Actinomadura hallensis</name>
    <dbReference type="NCBI Taxonomy" id="337895"/>
    <lineage>
        <taxon>Bacteria</taxon>
        <taxon>Bacillati</taxon>
        <taxon>Actinomycetota</taxon>
        <taxon>Actinomycetes</taxon>
        <taxon>Streptosporangiales</taxon>
        <taxon>Thermomonosporaceae</taxon>
        <taxon>Actinomadura</taxon>
    </lineage>
</organism>
<accession>A0A543ILY4</accession>
<feature type="compositionally biased region" description="Gly residues" evidence="1">
    <location>
        <begin position="80"/>
        <end position="141"/>
    </location>
</feature>
<keyword evidence="4" id="KW-1185">Reference proteome</keyword>
<comment type="caution">
    <text evidence="3">The sequence shown here is derived from an EMBL/GenBank/DDBJ whole genome shotgun (WGS) entry which is preliminary data.</text>
</comment>
<feature type="region of interest" description="Disordered" evidence="1">
    <location>
        <begin position="297"/>
        <end position="318"/>
    </location>
</feature>
<feature type="compositionally biased region" description="Gly residues" evidence="1">
    <location>
        <begin position="150"/>
        <end position="175"/>
    </location>
</feature>
<proteinExistence type="predicted"/>
<name>A0A543ILY4_9ACTN</name>
<feature type="region of interest" description="Disordered" evidence="1">
    <location>
        <begin position="1"/>
        <end position="250"/>
    </location>
</feature>
<gene>
    <name evidence="3" type="ORF">FHX41_5364</name>
</gene>
<evidence type="ECO:0000256" key="2">
    <source>
        <dbReference type="SAM" id="Phobius"/>
    </source>
</evidence>
<keyword evidence="2" id="KW-0812">Transmembrane</keyword>
<dbReference type="EMBL" id="VFPO01000001">
    <property type="protein sequence ID" value="TQM71595.1"/>
    <property type="molecule type" value="Genomic_DNA"/>
</dbReference>
<feature type="compositionally biased region" description="Gly residues" evidence="1">
    <location>
        <begin position="52"/>
        <end position="71"/>
    </location>
</feature>
<evidence type="ECO:0000256" key="1">
    <source>
        <dbReference type="SAM" id="MobiDB-lite"/>
    </source>
</evidence>
<protein>
    <recommendedName>
        <fullName evidence="5">DUF3558 domain-containing protein</fullName>
    </recommendedName>
</protein>
<dbReference type="RefSeq" id="WP_185758965.1">
    <property type="nucleotide sequence ID" value="NZ_VFPO01000001.1"/>
</dbReference>
<evidence type="ECO:0000313" key="3">
    <source>
        <dbReference type="EMBL" id="TQM71595.1"/>
    </source>
</evidence>
<feature type="compositionally biased region" description="Gly residues" evidence="1">
    <location>
        <begin position="226"/>
        <end position="246"/>
    </location>
</feature>